<dbReference type="EMBL" id="FQXM01000048">
    <property type="protein sequence ID" value="SHI05946.1"/>
    <property type="molecule type" value="Genomic_DNA"/>
</dbReference>
<evidence type="ECO:0000313" key="1">
    <source>
        <dbReference type="EMBL" id="SHI05946.1"/>
    </source>
</evidence>
<reference evidence="1 2" key="1">
    <citation type="submission" date="2016-11" db="EMBL/GenBank/DDBJ databases">
        <authorList>
            <person name="Jaros S."/>
            <person name="Januszkiewicz K."/>
            <person name="Wedrychowicz H."/>
        </authorList>
    </citation>
    <scope>NUCLEOTIDE SEQUENCE [LARGE SCALE GENOMIC DNA]</scope>
    <source>
        <strain evidence="1 2">DSM 8605</strain>
    </source>
</reference>
<dbReference type="RefSeq" id="WP_084133732.1">
    <property type="nucleotide sequence ID" value="NZ_FQXM01000048.1"/>
</dbReference>
<protein>
    <submittedName>
        <fullName evidence="1">Uncharacterized protein</fullName>
    </submittedName>
</protein>
<dbReference type="Pfam" id="PF10903">
    <property type="entry name" value="DUF2691"/>
    <property type="match status" value="1"/>
</dbReference>
<sequence length="158" mass="19085">MMRDMALSFKIPNEYGKYLNDLIEPIPFDKYWWSIDNDEIHLLDNDEFINEFLFKEEERIIQGEKLYNIAKTNTYYLIFVTLRAFSKEETVEAVRTYKQFLESDCQIALGVYDCSYVMFWCKSDQLISKMYSYAVSKGYEDVEYINEEDLLKEIYYIE</sequence>
<name>A0A1M5Y1V8_9CLOT</name>
<dbReference type="InterPro" id="IPR020216">
    <property type="entry name" value="Uncharacterised_YncE"/>
</dbReference>
<dbReference type="Proteomes" id="UP000184447">
    <property type="component" value="Unassembled WGS sequence"/>
</dbReference>
<accession>A0A1M5Y1V8</accession>
<organism evidence="1 2">
    <name type="scientific">Clostridium grantii DSM 8605</name>
    <dbReference type="NCBI Taxonomy" id="1121316"/>
    <lineage>
        <taxon>Bacteria</taxon>
        <taxon>Bacillati</taxon>
        <taxon>Bacillota</taxon>
        <taxon>Clostridia</taxon>
        <taxon>Eubacteriales</taxon>
        <taxon>Clostridiaceae</taxon>
        <taxon>Clostridium</taxon>
    </lineage>
</organism>
<proteinExistence type="predicted"/>
<evidence type="ECO:0000313" key="2">
    <source>
        <dbReference type="Proteomes" id="UP000184447"/>
    </source>
</evidence>
<dbReference type="OrthoDB" id="2625810at2"/>
<gene>
    <name evidence="1" type="ORF">SAMN02745207_04121</name>
</gene>
<keyword evidence="2" id="KW-1185">Reference proteome</keyword>
<dbReference type="AlphaFoldDB" id="A0A1M5Y1V8"/>
<dbReference type="STRING" id="1121316.SAMN02745207_04121"/>